<comment type="caution">
    <text evidence="3">The sequence shown here is derived from an EMBL/GenBank/DDBJ whole genome shotgun (WGS) entry which is preliminary data.</text>
</comment>
<sequence length="655" mass="73353">MDSLPVMSDSAEEFRGPTPSPSPEPELPQDEATLSDAEVEKPAGQIRDEDMEEPVRLALPTKRKLSVAEAEAGGQDASEAAPKRRKKSTTKPKATKPPKEPKPKKNPVPKPPRKATKPTAAKKPPRGKEVDAENLSVVAQGERPVDQNDEDVLSDADQDADKTAAQAAKFFKEQERARFGVINDVQLSKRIRAKDGLVDSPIQDINDGIPGREQRLLESFFIPFDSDVSEAEAGTVAQRRIDYIQPYTQSPEEAKKKLKGNRESLSKINWRKQSLKHRLNMIEGLEDIENCRPATPGIAWDVLRTRARDIRDELVKGQDWLDEPVSWELYNGGKAVTKPLRRPVAPKSDGKKVDDDDDVDDEDTVKKATASENTKKEDLNAQIWTEEHEAYLQELLQDSEGDKGYKEEAKPPPGQARESKIRIPYSWLELEMSRRFVEATNETDGSEWRQVSANTGRLARAHELFFTKWPLLDKDGTRRDPRRRPDAMYRRLVKRKEFKTLFEGTSTETSTKKGGKGRGTKAEAGSTKSAKLHPEIGGKRVPSGMTLADREENYDEADAEKYRPQVIMLDRRPLARKGPMKSTIPVEEEYGGGNPDEDNGLSDVAMGEPADIGDFGGKYVDKEIQNEGDQEMEDQEMEDQDGEGDSDHDDDDDSE</sequence>
<organism evidence="3 4">
    <name type="scientific">Venturia inaequalis</name>
    <name type="common">Apple scab fungus</name>
    <dbReference type="NCBI Taxonomy" id="5025"/>
    <lineage>
        <taxon>Eukaryota</taxon>
        <taxon>Fungi</taxon>
        <taxon>Dikarya</taxon>
        <taxon>Ascomycota</taxon>
        <taxon>Pezizomycotina</taxon>
        <taxon>Dothideomycetes</taxon>
        <taxon>Pleosporomycetidae</taxon>
        <taxon>Venturiales</taxon>
        <taxon>Venturiaceae</taxon>
        <taxon>Venturia</taxon>
    </lineage>
</organism>
<dbReference type="EMBL" id="WNWQ01000010">
    <property type="protein sequence ID" value="KAE9985040.1"/>
    <property type="molecule type" value="Genomic_DNA"/>
</dbReference>
<feature type="region of interest" description="Disordered" evidence="1">
    <location>
        <begin position="1"/>
        <end position="160"/>
    </location>
</feature>
<feature type="compositionally biased region" description="Acidic residues" evidence="1">
    <location>
        <begin position="626"/>
        <end position="655"/>
    </location>
</feature>
<feature type="region of interest" description="Disordered" evidence="1">
    <location>
        <begin position="503"/>
        <end position="559"/>
    </location>
</feature>
<name>A0A8H3VU76_VENIN</name>
<evidence type="ECO:0000313" key="4">
    <source>
        <dbReference type="Proteomes" id="UP000490939"/>
    </source>
</evidence>
<feature type="region of interest" description="Disordered" evidence="1">
    <location>
        <begin position="399"/>
        <end position="418"/>
    </location>
</feature>
<protein>
    <submittedName>
        <fullName evidence="3">Uncharacterized protein</fullName>
    </submittedName>
</protein>
<feature type="region of interest" description="Disordered" evidence="1">
    <location>
        <begin position="339"/>
        <end position="373"/>
    </location>
</feature>
<feature type="region of interest" description="Disordered" evidence="1">
    <location>
        <begin position="578"/>
        <end position="655"/>
    </location>
</feature>
<accession>A0A8H3VU76</accession>
<keyword evidence="4" id="KW-1185">Reference proteome</keyword>
<feature type="compositionally biased region" description="Basic residues" evidence="1">
    <location>
        <begin position="104"/>
        <end position="116"/>
    </location>
</feature>
<evidence type="ECO:0000313" key="2">
    <source>
        <dbReference type="EMBL" id="KAE9985040.1"/>
    </source>
</evidence>
<dbReference type="AlphaFoldDB" id="A0A8H3VU76"/>
<feature type="compositionally biased region" description="Acidic residues" evidence="1">
    <location>
        <begin position="147"/>
        <end position="158"/>
    </location>
</feature>
<dbReference type="OrthoDB" id="10482885at2759"/>
<reference evidence="3 4" key="1">
    <citation type="submission" date="2019-07" db="EMBL/GenBank/DDBJ databases">
        <title>Venturia inaequalis Genome Resource.</title>
        <authorList>
            <person name="Lichtner F.J."/>
        </authorList>
    </citation>
    <scope>NUCLEOTIDE SEQUENCE [LARGE SCALE GENOMIC DNA]</scope>
    <source>
        <strain evidence="2">Bline_iso_100314</strain>
        <strain evidence="3 4">DMI_063113</strain>
    </source>
</reference>
<feature type="compositionally biased region" description="Basic and acidic residues" evidence="1">
    <location>
        <begin position="400"/>
        <end position="410"/>
    </location>
</feature>
<dbReference type="Proteomes" id="UP000490939">
    <property type="component" value="Unassembled WGS sequence"/>
</dbReference>
<feature type="compositionally biased region" description="Acidic residues" evidence="1">
    <location>
        <begin position="586"/>
        <end position="600"/>
    </location>
</feature>
<evidence type="ECO:0000313" key="3">
    <source>
        <dbReference type="EMBL" id="KAE9993883.1"/>
    </source>
</evidence>
<gene>
    <name evidence="2" type="ORF">BLS_000067</name>
    <name evidence="3" type="ORF">EG327_002790</name>
</gene>
<dbReference type="Proteomes" id="UP000433883">
    <property type="component" value="Unassembled WGS sequence"/>
</dbReference>
<feature type="compositionally biased region" description="Basic residues" evidence="1">
    <location>
        <begin position="83"/>
        <end position="96"/>
    </location>
</feature>
<evidence type="ECO:0000256" key="1">
    <source>
        <dbReference type="SAM" id="MobiDB-lite"/>
    </source>
</evidence>
<proteinExistence type="predicted"/>
<dbReference type="EMBL" id="WNWR01000019">
    <property type="protein sequence ID" value="KAE9993883.1"/>
    <property type="molecule type" value="Genomic_DNA"/>
</dbReference>